<evidence type="ECO:0000313" key="5">
    <source>
        <dbReference type="Proteomes" id="UP000198802"/>
    </source>
</evidence>
<sequence>MPQPLDRRTRRTRSALERALLELITERDLAQISVADLTRRADVNRTTFYEHYADVHDLAASACTMMFDELISSSPVIAPSRIPFRQLDERDALIRVLTHIKEQAGLYYALLGDDGSARVINHLHRRLAISLHVNLTHPGTGTHADDPADIPYDPTAALYAGALLGLVLDWLRHDCPGTPAELCRTIWPRLAGAVDGSRPARQQATPAEFNI</sequence>
<dbReference type="InterPro" id="IPR050624">
    <property type="entry name" value="HTH-type_Tx_Regulator"/>
</dbReference>
<dbReference type="Pfam" id="PF14278">
    <property type="entry name" value="TetR_C_8"/>
    <property type="match status" value="1"/>
</dbReference>
<dbReference type="PANTHER" id="PTHR43479">
    <property type="entry name" value="ACREF/ENVCD OPERON REPRESSOR-RELATED"/>
    <property type="match status" value="1"/>
</dbReference>
<dbReference type="InterPro" id="IPR009057">
    <property type="entry name" value="Homeodomain-like_sf"/>
</dbReference>
<keyword evidence="1 2" id="KW-0238">DNA-binding</keyword>
<evidence type="ECO:0000313" key="4">
    <source>
        <dbReference type="EMBL" id="CUU57486.1"/>
    </source>
</evidence>
<dbReference type="InterPro" id="IPR001647">
    <property type="entry name" value="HTH_TetR"/>
</dbReference>
<keyword evidence="5" id="KW-1185">Reference proteome</keyword>
<protein>
    <submittedName>
        <fullName evidence="4">DNA-binding transcriptional regulator, AcrR family</fullName>
    </submittedName>
</protein>
<dbReference type="PROSITE" id="PS50977">
    <property type="entry name" value="HTH_TETR_2"/>
    <property type="match status" value="1"/>
</dbReference>
<evidence type="ECO:0000256" key="2">
    <source>
        <dbReference type="PROSITE-ProRule" id="PRU00335"/>
    </source>
</evidence>
<dbReference type="PANTHER" id="PTHR43479:SF7">
    <property type="entry name" value="TETR-FAMILY TRANSCRIPTIONAL REGULATOR"/>
    <property type="match status" value="1"/>
</dbReference>
<dbReference type="EMBL" id="FAOZ01000012">
    <property type="protein sequence ID" value="CUU57486.1"/>
    <property type="molecule type" value="Genomic_DNA"/>
</dbReference>
<name>A0A0S4QQW5_9ACTN</name>
<gene>
    <name evidence="4" type="ORF">Ga0074812_112146</name>
</gene>
<reference evidence="5" key="1">
    <citation type="submission" date="2015-11" db="EMBL/GenBank/DDBJ databases">
        <authorList>
            <person name="Varghese N."/>
        </authorList>
    </citation>
    <scope>NUCLEOTIDE SEQUENCE [LARGE SCALE GENOMIC DNA]</scope>
    <source>
        <strain evidence="5">DSM 45899</strain>
    </source>
</reference>
<feature type="DNA-binding region" description="H-T-H motif" evidence="2">
    <location>
        <begin position="33"/>
        <end position="52"/>
    </location>
</feature>
<dbReference type="Gene3D" id="1.10.357.10">
    <property type="entry name" value="Tetracycline Repressor, domain 2"/>
    <property type="match status" value="1"/>
</dbReference>
<dbReference type="AlphaFoldDB" id="A0A0S4QQW5"/>
<dbReference type="GO" id="GO:0003677">
    <property type="term" value="F:DNA binding"/>
    <property type="evidence" value="ECO:0007669"/>
    <property type="project" value="UniProtKB-UniRule"/>
</dbReference>
<dbReference type="Proteomes" id="UP000198802">
    <property type="component" value="Unassembled WGS sequence"/>
</dbReference>
<dbReference type="RefSeq" id="WP_091278964.1">
    <property type="nucleotide sequence ID" value="NZ_FAOZ01000012.1"/>
</dbReference>
<evidence type="ECO:0000259" key="3">
    <source>
        <dbReference type="PROSITE" id="PS50977"/>
    </source>
</evidence>
<dbReference type="InterPro" id="IPR039532">
    <property type="entry name" value="TetR_C_Firmicutes"/>
</dbReference>
<organism evidence="4 5">
    <name type="scientific">Parafrankia irregularis</name>
    <dbReference type="NCBI Taxonomy" id="795642"/>
    <lineage>
        <taxon>Bacteria</taxon>
        <taxon>Bacillati</taxon>
        <taxon>Actinomycetota</taxon>
        <taxon>Actinomycetes</taxon>
        <taxon>Frankiales</taxon>
        <taxon>Frankiaceae</taxon>
        <taxon>Parafrankia</taxon>
    </lineage>
</organism>
<accession>A0A0S4QQW5</accession>
<proteinExistence type="predicted"/>
<evidence type="ECO:0000256" key="1">
    <source>
        <dbReference type="ARBA" id="ARBA00023125"/>
    </source>
</evidence>
<dbReference type="SUPFAM" id="SSF46689">
    <property type="entry name" value="Homeodomain-like"/>
    <property type="match status" value="1"/>
</dbReference>
<feature type="domain" description="HTH tetR-type" evidence="3">
    <location>
        <begin position="10"/>
        <end position="70"/>
    </location>
</feature>